<sequence length="208" mass="23785">MVRSPGREDRPREMEARADAMRAFEPRLFWWHRRGARRRTRRSYSKTASTWNSNSSAACGILTVSLTPSNRRAKACAARDRVSAPRNAHNPFLHLWDITLASLRLGERGGMNMLTMSALSPAQTMIIPTIYILISIHHNESILDACILTSQCSHAHTSRPPHPQATKHLRRCGDRRRLRVNSVAPLHLRVYCRTRHGARFARWLGNNH</sequence>
<reference evidence="1 2" key="1">
    <citation type="journal article" date="2016" name="Mol. Biol. Evol.">
        <title>Comparative Genomics of Early-Diverging Mushroom-Forming Fungi Provides Insights into the Origins of Lignocellulose Decay Capabilities.</title>
        <authorList>
            <person name="Nagy L.G."/>
            <person name="Riley R."/>
            <person name="Tritt A."/>
            <person name="Adam C."/>
            <person name="Daum C."/>
            <person name="Floudas D."/>
            <person name="Sun H."/>
            <person name="Yadav J.S."/>
            <person name="Pangilinan J."/>
            <person name="Larsson K.H."/>
            <person name="Matsuura K."/>
            <person name="Barry K."/>
            <person name="Labutti K."/>
            <person name="Kuo R."/>
            <person name="Ohm R.A."/>
            <person name="Bhattacharya S.S."/>
            <person name="Shirouzu T."/>
            <person name="Yoshinaga Y."/>
            <person name="Martin F.M."/>
            <person name="Grigoriev I.V."/>
            <person name="Hibbett D.S."/>
        </authorList>
    </citation>
    <scope>NUCLEOTIDE SEQUENCE [LARGE SCALE GENOMIC DNA]</scope>
    <source>
        <strain evidence="1 2">CBS 109695</strain>
    </source>
</reference>
<evidence type="ECO:0000313" key="1">
    <source>
        <dbReference type="EMBL" id="KZP03386.1"/>
    </source>
</evidence>
<accession>A0A167TXN8</accession>
<dbReference type="AlphaFoldDB" id="A0A167TXN8"/>
<organism evidence="1 2">
    <name type="scientific">Athelia psychrophila</name>
    <dbReference type="NCBI Taxonomy" id="1759441"/>
    <lineage>
        <taxon>Eukaryota</taxon>
        <taxon>Fungi</taxon>
        <taxon>Dikarya</taxon>
        <taxon>Basidiomycota</taxon>
        <taxon>Agaricomycotina</taxon>
        <taxon>Agaricomycetes</taxon>
        <taxon>Agaricomycetidae</taxon>
        <taxon>Atheliales</taxon>
        <taxon>Atheliaceae</taxon>
        <taxon>Athelia</taxon>
    </lineage>
</organism>
<evidence type="ECO:0000313" key="2">
    <source>
        <dbReference type="Proteomes" id="UP000076532"/>
    </source>
</evidence>
<dbReference type="Proteomes" id="UP000076532">
    <property type="component" value="Unassembled WGS sequence"/>
</dbReference>
<proteinExistence type="predicted"/>
<protein>
    <submittedName>
        <fullName evidence="1">Uncharacterized protein</fullName>
    </submittedName>
</protein>
<gene>
    <name evidence="1" type="ORF">FIBSPDRAFT_484222</name>
</gene>
<keyword evidence="2" id="KW-1185">Reference proteome</keyword>
<dbReference type="EMBL" id="KV418083">
    <property type="protein sequence ID" value="KZP03386.1"/>
    <property type="molecule type" value="Genomic_DNA"/>
</dbReference>
<name>A0A167TXN8_9AGAM</name>